<evidence type="ECO:0000313" key="2">
    <source>
        <dbReference type="EMBL" id="KAG2315014.1"/>
    </source>
</evidence>
<accession>A0A8X7VNX4</accession>
<dbReference type="Proteomes" id="UP000886595">
    <property type="component" value="Unassembled WGS sequence"/>
</dbReference>
<dbReference type="AlphaFoldDB" id="A0A8X7VNX4"/>
<evidence type="ECO:0000313" key="3">
    <source>
        <dbReference type="Proteomes" id="UP000886595"/>
    </source>
</evidence>
<evidence type="ECO:0000256" key="1">
    <source>
        <dbReference type="SAM" id="MobiDB-lite"/>
    </source>
</evidence>
<keyword evidence="3" id="KW-1185">Reference proteome</keyword>
<reference evidence="2 3" key="1">
    <citation type="submission" date="2020-02" db="EMBL/GenBank/DDBJ databases">
        <authorList>
            <person name="Ma Q."/>
            <person name="Huang Y."/>
            <person name="Song X."/>
            <person name="Pei D."/>
        </authorList>
    </citation>
    <scope>NUCLEOTIDE SEQUENCE [LARGE SCALE GENOMIC DNA]</scope>
    <source>
        <strain evidence="2">Sxm20200214</strain>
        <tissue evidence="2">Leaf</tissue>
    </source>
</reference>
<gene>
    <name evidence="2" type="ORF">Bca52824_018136</name>
</gene>
<feature type="region of interest" description="Disordered" evidence="1">
    <location>
        <begin position="1"/>
        <end position="28"/>
    </location>
</feature>
<feature type="compositionally biased region" description="Polar residues" evidence="1">
    <location>
        <begin position="11"/>
        <end position="24"/>
    </location>
</feature>
<comment type="caution">
    <text evidence="2">The sequence shown here is derived from an EMBL/GenBank/DDBJ whole genome shotgun (WGS) entry which is preliminary data.</text>
</comment>
<name>A0A8X7VNX4_BRACI</name>
<protein>
    <submittedName>
        <fullName evidence="2">Uncharacterized protein</fullName>
    </submittedName>
</protein>
<sequence>MFERRQVESPPASNCRHSAPNYTSQRRESLVRSCNDSPKSITRLDLLLLCEQTGFSCIASILLMELHANQNMSQAAHLTDESLAIAAQTYIVEAFGTFNPNHLHEFPVAK</sequence>
<organism evidence="2 3">
    <name type="scientific">Brassica carinata</name>
    <name type="common">Ethiopian mustard</name>
    <name type="synonym">Abyssinian cabbage</name>
    <dbReference type="NCBI Taxonomy" id="52824"/>
    <lineage>
        <taxon>Eukaryota</taxon>
        <taxon>Viridiplantae</taxon>
        <taxon>Streptophyta</taxon>
        <taxon>Embryophyta</taxon>
        <taxon>Tracheophyta</taxon>
        <taxon>Spermatophyta</taxon>
        <taxon>Magnoliopsida</taxon>
        <taxon>eudicotyledons</taxon>
        <taxon>Gunneridae</taxon>
        <taxon>Pentapetalae</taxon>
        <taxon>rosids</taxon>
        <taxon>malvids</taxon>
        <taxon>Brassicales</taxon>
        <taxon>Brassicaceae</taxon>
        <taxon>Brassiceae</taxon>
        <taxon>Brassica</taxon>
    </lineage>
</organism>
<proteinExistence type="predicted"/>
<dbReference type="EMBL" id="JAAMPC010000004">
    <property type="protein sequence ID" value="KAG2315014.1"/>
    <property type="molecule type" value="Genomic_DNA"/>
</dbReference>
<dbReference type="OrthoDB" id="1113959at2759"/>